<proteinExistence type="predicted"/>
<dbReference type="AlphaFoldDB" id="A0A6B0R0X6"/>
<dbReference type="InterPro" id="IPR003599">
    <property type="entry name" value="Ig_sub"/>
</dbReference>
<accession>A0A6B0R0X6</accession>
<dbReference type="Gene3D" id="2.60.40.10">
    <property type="entry name" value="Immunoglobulins"/>
    <property type="match status" value="2"/>
</dbReference>
<organism evidence="2 3">
    <name type="scientific">Bos mutus</name>
    <name type="common">wild yak</name>
    <dbReference type="NCBI Taxonomy" id="72004"/>
    <lineage>
        <taxon>Eukaryota</taxon>
        <taxon>Metazoa</taxon>
        <taxon>Chordata</taxon>
        <taxon>Craniata</taxon>
        <taxon>Vertebrata</taxon>
        <taxon>Euteleostomi</taxon>
        <taxon>Mammalia</taxon>
        <taxon>Eutheria</taxon>
        <taxon>Laurasiatheria</taxon>
        <taxon>Artiodactyla</taxon>
        <taxon>Ruminantia</taxon>
        <taxon>Pecora</taxon>
        <taxon>Bovidae</taxon>
        <taxon>Bovinae</taxon>
        <taxon>Bos</taxon>
    </lineage>
</organism>
<name>A0A6B0R0X6_9CETA</name>
<dbReference type="SMART" id="SM00409">
    <property type="entry name" value="IG"/>
    <property type="match status" value="3"/>
</dbReference>
<protein>
    <recommendedName>
        <fullName evidence="1">Ig-like domain-containing protein</fullName>
    </recommendedName>
</protein>
<dbReference type="InterPro" id="IPR013783">
    <property type="entry name" value="Ig-like_fold"/>
</dbReference>
<sequence length="472" mass="51361">MEGHEKEDGGIQWGYCSDPDSTLPVIPGETASISCRASQSIQNRYGDNLLHWTPQFKLLNMRFPAQLLGLLLLWVPGCIGAIMQTQTLRSLSVIPGETASISCRASQSVQNRYGDNFFALKHLLLCMKNWRKLFLCNLGNLRPAVIGQILNQLTSTLLFGEISEGSSVLSWSPRPCTLCPDSQSALSQTPQFKLLNMRFPAQLLGFLLLWVPGSSGDVVLTQTPLSLSVIPGEMVSISCKSTQSLKYSDGKTYLRWVQHKPGQSPQGVIYQVSNRNTGVPDRFTGSGSETDFTLTISSVQAEDAGVYYCFQGCIGAIMQTQTLRSLSVIPGETASISCRASQSVQNRYGDNFFALDSSVQTSEHEVPCSAPGAPPALGPRETASISCRASQSVQNRYGDNLLHWYVQKPSQSPQLLIYGASNQASGVSDRLTGSGSGTDFTLKISRVEAEDAGVYYCQQSKETSPTVIQPRI</sequence>
<dbReference type="InterPro" id="IPR007110">
    <property type="entry name" value="Ig-like_dom"/>
</dbReference>
<comment type="caution">
    <text evidence="2">The sequence shown here is derived from an EMBL/GenBank/DDBJ whole genome shotgun (WGS) entry which is preliminary data.</text>
</comment>
<dbReference type="FunFam" id="2.60.40.10:FF:001230">
    <property type="entry name" value="Immunoglobulin kappa variable 8-16"/>
    <property type="match status" value="2"/>
</dbReference>
<dbReference type="Pfam" id="PF07686">
    <property type="entry name" value="V-set"/>
    <property type="match status" value="2"/>
</dbReference>
<feature type="domain" description="Ig-like" evidence="1">
    <location>
        <begin position="212"/>
        <end position="309"/>
    </location>
</feature>
<dbReference type="InterPro" id="IPR050150">
    <property type="entry name" value="IgV_Light_Chain"/>
</dbReference>
<dbReference type="EMBL" id="VBQZ03000013">
    <property type="protein sequence ID" value="MXQ82591.1"/>
    <property type="molecule type" value="Genomic_DNA"/>
</dbReference>
<dbReference type="SUPFAM" id="SSF48726">
    <property type="entry name" value="Immunoglobulin"/>
    <property type="match status" value="2"/>
</dbReference>
<evidence type="ECO:0000259" key="1">
    <source>
        <dbReference type="PROSITE" id="PS50835"/>
    </source>
</evidence>
<dbReference type="InterPro" id="IPR013106">
    <property type="entry name" value="Ig_V-set"/>
</dbReference>
<dbReference type="SMART" id="SM00406">
    <property type="entry name" value="IGv"/>
    <property type="match status" value="2"/>
</dbReference>
<dbReference type="PANTHER" id="PTHR23267">
    <property type="entry name" value="IMMUNOGLOBULIN LIGHT CHAIN"/>
    <property type="match status" value="1"/>
</dbReference>
<evidence type="ECO:0000313" key="3">
    <source>
        <dbReference type="Proteomes" id="UP000322234"/>
    </source>
</evidence>
<keyword evidence="3" id="KW-1185">Reference proteome</keyword>
<dbReference type="Proteomes" id="UP000322234">
    <property type="component" value="Unassembled WGS sequence"/>
</dbReference>
<dbReference type="InterPro" id="IPR036179">
    <property type="entry name" value="Ig-like_dom_sf"/>
</dbReference>
<reference evidence="2" key="1">
    <citation type="submission" date="2019-10" db="EMBL/GenBank/DDBJ databases">
        <title>The sequence and de novo assembly of the wild yak genome.</title>
        <authorList>
            <person name="Liu Y."/>
        </authorList>
    </citation>
    <scope>NUCLEOTIDE SEQUENCE [LARGE SCALE GENOMIC DNA]</scope>
    <source>
        <strain evidence="2">WY2019</strain>
    </source>
</reference>
<gene>
    <name evidence="2" type="ORF">E5288_WYG009731</name>
</gene>
<feature type="domain" description="Ig-like" evidence="1">
    <location>
        <begin position="381"/>
        <end position="472"/>
    </location>
</feature>
<dbReference type="PROSITE" id="PS50835">
    <property type="entry name" value="IG_LIKE"/>
    <property type="match status" value="2"/>
</dbReference>
<evidence type="ECO:0000313" key="2">
    <source>
        <dbReference type="EMBL" id="MXQ82591.1"/>
    </source>
</evidence>